<dbReference type="SUPFAM" id="SSF52540">
    <property type="entry name" value="P-loop containing nucleoside triphosphate hydrolases"/>
    <property type="match status" value="1"/>
</dbReference>
<dbReference type="GO" id="GO:0016887">
    <property type="term" value="F:ATP hydrolysis activity"/>
    <property type="evidence" value="ECO:0007669"/>
    <property type="project" value="InterPro"/>
</dbReference>
<dbReference type="Gene3D" id="3.40.50.300">
    <property type="entry name" value="P-loop containing nucleotide triphosphate hydrolases"/>
    <property type="match status" value="1"/>
</dbReference>
<dbReference type="Pfam" id="PF13304">
    <property type="entry name" value="AAA_21"/>
    <property type="match status" value="1"/>
</dbReference>
<dbReference type="PANTHER" id="PTHR32182">
    <property type="entry name" value="DNA REPLICATION AND REPAIR PROTEIN RECF"/>
    <property type="match status" value="1"/>
</dbReference>
<dbReference type="InterPro" id="IPR014555">
    <property type="entry name" value="RecF-like"/>
</dbReference>
<dbReference type="Pfam" id="PF13175">
    <property type="entry name" value="AAA_15"/>
    <property type="match status" value="1"/>
</dbReference>
<organism evidence="3 4">
    <name type="scientific">Marinomonas profundimaris</name>
    <dbReference type="NCBI Taxonomy" id="1208321"/>
    <lineage>
        <taxon>Bacteria</taxon>
        <taxon>Pseudomonadati</taxon>
        <taxon>Pseudomonadota</taxon>
        <taxon>Gammaproteobacteria</taxon>
        <taxon>Oceanospirillales</taxon>
        <taxon>Oceanospirillaceae</taxon>
        <taxon>Marinomonas</taxon>
    </lineage>
</organism>
<dbReference type="InterPro" id="IPR027417">
    <property type="entry name" value="P-loop_NTPase"/>
</dbReference>
<dbReference type="PANTHER" id="PTHR32182:SF22">
    <property type="entry name" value="ATP-DEPENDENT ENDONUCLEASE, OLD FAMILY-RELATED"/>
    <property type="match status" value="1"/>
</dbReference>
<dbReference type="PIRSF" id="PIRSF029347">
    <property type="entry name" value="RecF"/>
    <property type="match status" value="1"/>
</dbReference>
<evidence type="ECO:0000313" key="3">
    <source>
        <dbReference type="EMBL" id="ETI59243.1"/>
    </source>
</evidence>
<dbReference type="OrthoDB" id="104167at2"/>
<evidence type="ECO:0000259" key="1">
    <source>
        <dbReference type="Pfam" id="PF13175"/>
    </source>
</evidence>
<accession>W1RWM3</accession>
<evidence type="ECO:0000259" key="2">
    <source>
        <dbReference type="Pfam" id="PF13304"/>
    </source>
</evidence>
<reference evidence="3 4" key="1">
    <citation type="journal article" date="2014" name="Genome Announc.">
        <title>Draft Genome Sequence of Marinomonas sp. Strain D104, a Polycyclic Aromatic Hydrocarbon-Degrading Bacterium from the Deep-Sea Sediment of the Arctic Ocean.</title>
        <authorList>
            <person name="Dong C."/>
            <person name="Bai X."/>
            <person name="Lai Q."/>
            <person name="Xie Y."/>
            <person name="Chen X."/>
            <person name="Shao Z."/>
        </authorList>
    </citation>
    <scope>NUCLEOTIDE SEQUENCE [LARGE SCALE GENOMIC DNA]</scope>
    <source>
        <strain evidence="3 4">D104</strain>
    </source>
</reference>
<evidence type="ECO:0000313" key="4">
    <source>
        <dbReference type="Proteomes" id="UP000018857"/>
    </source>
</evidence>
<dbReference type="GO" id="GO:0000731">
    <property type="term" value="P:DNA synthesis involved in DNA repair"/>
    <property type="evidence" value="ECO:0007669"/>
    <property type="project" value="TreeGrafter"/>
</dbReference>
<dbReference type="EMBL" id="AYOZ01000034">
    <property type="protein sequence ID" value="ETI59243.1"/>
    <property type="molecule type" value="Genomic_DNA"/>
</dbReference>
<sequence>MTDNQSTHLERVAIKGFKSIKEMDLKMKPINIVIGANGSGKSNFISLFTFLRNLSEGKLQTYVEKNGFANAFFHFGSKTTSQIEINVKANINGYHAIFEHGSNDDNLIFLKEYCTISSSPSTKYEVKGSKGESGLIPGAEAKSSPVRNYTRGYLEECRVYHFHDTGPTAAFKQATDLSASDFLYSNAGNLASFLYRLKNSKMKGFQSSYQDIVDAIKTVAPYFHGFYLEPRGGEGEEKVLLRWIHRDHDEPFSANQLSDGTARFICMATLFLQPKLLRPKTIILDEPELGLHPAALEVLADIVKATAKENQVICSTQSVTFANQFNQEDFIVVDQEKGASTFKRADEVDLKDWLEDYSMGDIWSKNIIGGRPEW</sequence>
<dbReference type="AlphaFoldDB" id="W1RWM3"/>
<feature type="domain" description="ATPase AAA-type core" evidence="2">
    <location>
        <begin position="219"/>
        <end position="320"/>
    </location>
</feature>
<gene>
    <name evidence="3" type="ORF">D104_12970</name>
</gene>
<dbReference type="RefSeq" id="WP_024024653.1">
    <property type="nucleotide sequence ID" value="NZ_AYOZ01000034.1"/>
</dbReference>
<name>W1RWM3_9GAMM</name>
<comment type="caution">
    <text evidence="3">The sequence shown here is derived from an EMBL/GenBank/DDBJ whole genome shotgun (WGS) entry which is preliminary data.</text>
</comment>
<feature type="domain" description="Endonuclease GajA/Old nuclease/RecF-like AAA" evidence="1">
    <location>
        <begin position="9"/>
        <end position="140"/>
    </location>
</feature>
<dbReference type="PATRIC" id="fig|1208321.3.peg.2580"/>
<dbReference type="InterPro" id="IPR003959">
    <property type="entry name" value="ATPase_AAA_core"/>
</dbReference>
<dbReference type="eggNOG" id="COG4637">
    <property type="taxonomic scope" value="Bacteria"/>
</dbReference>
<dbReference type="CDD" id="cd00267">
    <property type="entry name" value="ABC_ATPase"/>
    <property type="match status" value="1"/>
</dbReference>
<proteinExistence type="predicted"/>
<dbReference type="GO" id="GO:0005524">
    <property type="term" value="F:ATP binding"/>
    <property type="evidence" value="ECO:0007669"/>
    <property type="project" value="InterPro"/>
</dbReference>
<protein>
    <submittedName>
        <fullName evidence="3">Chromosome segregation protein SMC</fullName>
    </submittedName>
</protein>
<dbReference type="STRING" id="1208321.D104_12970"/>
<dbReference type="InterPro" id="IPR041685">
    <property type="entry name" value="AAA_GajA/Old/RecF-like"/>
</dbReference>
<keyword evidence="4" id="KW-1185">Reference proteome</keyword>
<dbReference type="Proteomes" id="UP000018857">
    <property type="component" value="Unassembled WGS sequence"/>
</dbReference>
<dbReference type="GO" id="GO:0006302">
    <property type="term" value="P:double-strand break repair"/>
    <property type="evidence" value="ECO:0007669"/>
    <property type="project" value="TreeGrafter"/>
</dbReference>